<dbReference type="InterPro" id="IPR020849">
    <property type="entry name" value="Small_GTPase_Ras-type"/>
</dbReference>
<dbReference type="PROSITE" id="PS51421">
    <property type="entry name" value="RAS"/>
    <property type="match status" value="1"/>
</dbReference>
<dbReference type="Gene3D" id="3.40.50.300">
    <property type="entry name" value="P-loop containing nucleotide triphosphate hydrolases"/>
    <property type="match status" value="1"/>
</dbReference>
<dbReference type="SMART" id="SM00173">
    <property type="entry name" value="RAS"/>
    <property type="match status" value="1"/>
</dbReference>
<dbReference type="OrthoDB" id="361494at2759"/>
<evidence type="ECO:0000256" key="9">
    <source>
        <dbReference type="ARBA" id="ARBA00023289"/>
    </source>
</evidence>
<keyword evidence="12" id="KW-1185">Reference proteome</keyword>
<dbReference type="GO" id="GO:0005525">
    <property type="term" value="F:GTP binding"/>
    <property type="evidence" value="ECO:0007669"/>
    <property type="project" value="UniProtKB-KW"/>
</dbReference>
<keyword evidence="7 10" id="KW-0472">Membrane</keyword>
<evidence type="ECO:0000256" key="1">
    <source>
        <dbReference type="ARBA" id="ARBA00004193"/>
    </source>
</evidence>
<dbReference type="CDD" id="cd04138">
    <property type="entry name" value="H_N_K_Ras_like"/>
    <property type="match status" value="1"/>
</dbReference>
<organism evidence="11 12">
    <name type="scientific">Coemansia pectinata</name>
    <dbReference type="NCBI Taxonomy" id="1052879"/>
    <lineage>
        <taxon>Eukaryota</taxon>
        <taxon>Fungi</taxon>
        <taxon>Fungi incertae sedis</taxon>
        <taxon>Zoopagomycota</taxon>
        <taxon>Kickxellomycotina</taxon>
        <taxon>Kickxellomycetes</taxon>
        <taxon>Kickxellales</taxon>
        <taxon>Kickxellaceae</taxon>
        <taxon>Coemansia</taxon>
    </lineage>
</organism>
<keyword evidence="9" id="KW-0636">Prenylation</keyword>
<comment type="similarity">
    <text evidence="2">Belongs to the small GTPase superfamily. Ras family.</text>
</comment>
<keyword evidence="10" id="KW-1133">Transmembrane helix</keyword>
<dbReference type="EMBL" id="JANBUH010000287">
    <property type="protein sequence ID" value="KAJ2752393.1"/>
    <property type="molecule type" value="Genomic_DNA"/>
</dbReference>
<dbReference type="NCBIfam" id="TIGR00231">
    <property type="entry name" value="small_GTP"/>
    <property type="match status" value="1"/>
</dbReference>
<dbReference type="PROSITE" id="PS51420">
    <property type="entry name" value="RHO"/>
    <property type="match status" value="1"/>
</dbReference>
<feature type="transmembrane region" description="Helical" evidence="10">
    <location>
        <begin position="894"/>
        <end position="927"/>
    </location>
</feature>
<keyword evidence="8" id="KW-0449">Lipoprotein</keyword>
<dbReference type="GO" id="GO:0003924">
    <property type="term" value="F:GTPase activity"/>
    <property type="evidence" value="ECO:0007669"/>
    <property type="project" value="InterPro"/>
</dbReference>
<sequence length="1173" mass="124139">MTVRHATSAGVPRRVAWSPTHVDLISVGTSDRAWRLHSLRDSIAPVVADCRAADDVGAVVSACAKGSTYYTLSACGDLFAHRLTPQALSRAAVHRCGDSGDSVLSHAESAVYARDIRGAADAVLSRPLSSDAATTRALCDLFAAKPRLASAAAEWALPTTLPRASLTDSAATATDSESTDAAARRAMAADLQRLGYGLPPDFPLDATAARHPAVLQALERLNTASLRSALDDLVAQSEGTGEDTGSSNPPWKAAADRAQQIVQCVTADPTLLDARLLRAVVKLVLPHDCIAGLTLGLGICQAYLAHQRRGPSSAVSCGDLDGLVHVLLFPTVFDADSANDSAITAGTTTRAVGAPDAHAVRERIRECLDTCPDVVFEMVRLEISIQDAVLKGGEQAHVAEAIVQTMKEHSQTVGALLDARQAQLAPVQIHAQYPTTTTISASAVRLYLNSLVPMRAYDEYLVNSQWWRVAPLAHGSGSSGEGRVVGGDVGWPSSYPLARMINRQTATLVVPRFARQLDVVRAAVAKEPLSLEPRLYRDTLLKIARINLLMRCDQALTFTVPPPPAAEGTVTAPKQVTTSIAESLLVDAFDEIGNAFLMLLEALARHASHRDAHKRAAAEALPLHESLAKLVERHLLAACAVGAPMLVLRQLPGDSVNGPTALSHPNINNGESVEGSVEDTTSLNGAVISNAMGNDITKITQNTNWHDNEILNPNINTASNTQGDVVVGNGNQVFPGFNHGHSIVFKRQAPGHMVNAPTALSNPKVNNGASTEGSLSADTSANGATVVNPVGNDLTQVNSNQEVADNVFENPNWNQISGNNGPALAGNNNIFVPVTNEAGAIQFDNGDLLNAALMAGTAATSIVVVATEAALLTRVGATATSTTVATTTTISAVVIATLSLVIVLATVLLLLLVVVAALLALVGAVVVETRTGRTRFLLVGGVDADLALVNLHILTTRNSLLSLSMSGNQLIREYKLVVVGGGGVGKSALTIQFIQSHFVDEYDPTIEDSYRKQCTIDNETAMLDVLDTAGQEEYSAMREQYMRTGEGFLLVYSITSRNSFEEMPTFQQQILRVKDRDYFPMIVCGNKSDLEHERQVSSVEGQDIARGFGCPFLETSAKTKTNVEDAFYTLVREIRRYNKEFASMPSAKAGQGGAHGGSGGPDEAGTGCGCVIL</sequence>
<dbReference type="GO" id="GO:0007165">
    <property type="term" value="P:signal transduction"/>
    <property type="evidence" value="ECO:0007669"/>
    <property type="project" value="InterPro"/>
</dbReference>
<evidence type="ECO:0000256" key="10">
    <source>
        <dbReference type="SAM" id="Phobius"/>
    </source>
</evidence>
<proteinExistence type="inferred from homology"/>
<evidence type="ECO:0000256" key="8">
    <source>
        <dbReference type="ARBA" id="ARBA00023288"/>
    </source>
</evidence>
<reference evidence="11" key="1">
    <citation type="submission" date="2022-07" db="EMBL/GenBank/DDBJ databases">
        <title>Phylogenomic reconstructions and comparative analyses of Kickxellomycotina fungi.</title>
        <authorList>
            <person name="Reynolds N.K."/>
            <person name="Stajich J.E."/>
            <person name="Barry K."/>
            <person name="Grigoriev I.V."/>
            <person name="Crous P."/>
            <person name="Smith M.E."/>
        </authorList>
    </citation>
    <scope>NUCLEOTIDE SEQUENCE</scope>
    <source>
        <strain evidence="11">BCRC 34297</strain>
    </source>
</reference>
<dbReference type="PROSITE" id="PS51419">
    <property type="entry name" value="RAB"/>
    <property type="match status" value="1"/>
</dbReference>
<keyword evidence="5" id="KW-0547">Nucleotide-binding</keyword>
<protein>
    <submittedName>
        <fullName evidence="11">RAS1 protein</fullName>
    </submittedName>
</protein>
<dbReference type="AlphaFoldDB" id="A0A9W8GXD0"/>
<evidence type="ECO:0000256" key="4">
    <source>
        <dbReference type="ARBA" id="ARBA00022481"/>
    </source>
</evidence>
<dbReference type="GO" id="GO:0005886">
    <property type="term" value="C:plasma membrane"/>
    <property type="evidence" value="ECO:0007669"/>
    <property type="project" value="UniProtKB-SubCell"/>
</dbReference>
<dbReference type="Proteomes" id="UP001140011">
    <property type="component" value="Unassembled WGS sequence"/>
</dbReference>
<dbReference type="FunFam" id="3.40.50.300:FF:000080">
    <property type="entry name" value="Ras-like GTPase Ras1"/>
    <property type="match status" value="1"/>
</dbReference>
<evidence type="ECO:0000313" key="12">
    <source>
        <dbReference type="Proteomes" id="UP001140011"/>
    </source>
</evidence>
<dbReference type="PANTHER" id="PTHR24070">
    <property type="entry name" value="RAS, DI-RAS, AND RHEB FAMILY MEMBERS OF SMALL GTPASE SUPERFAMILY"/>
    <property type="match status" value="1"/>
</dbReference>
<dbReference type="InterPro" id="IPR027417">
    <property type="entry name" value="P-loop_NTPase"/>
</dbReference>
<dbReference type="SUPFAM" id="SSF52540">
    <property type="entry name" value="P-loop containing nucleoside triphosphate hydrolases"/>
    <property type="match status" value="1"/>
</dbReference>
<evidence type="ECO:0000256" key="6">
    <source>
        <dbReference type="ARBA" id="ARBA00023134"/>
    </source>
</evidence>
<keyword evidence="6" id="KW-0342">GTP-binding</keyword>
<gene>
    <name evidence="11" type="primary">ras1</name>
    <name evidence="11" type="ORF">GGI19_003857</name>
</gene>
<dbReference type="InterPro" id="IPR001806">
    <property type="entry name" value="Small_GTPase"/>
</dbReference>
<dbReference type="InterPro" id="IPR005225">
    <property type="entry name" value="Small_GTP-bd"/>
</dbReference>
<keyword evidence="10" id="KW-0812">Transmembrane</keyword>
<keyword evidence="3" id="KW-1003">Cell membrane</keyword>
<evidence type="ECO:0000256" key="3">
    <source>
        <dbReference type="ARBA" id="ARBA00022475"/>
    </source>
</evidence>
<dbReference type="SMART" id="SM00174">
    <property type="entry name" value="RHO"/>
    <property type="match status" value="1"/>
</dbReference>
<dbReference type="SMART" id="SM00175">
    <property type="entry name" value="RAB"/>
    <property type="match status" value="1"/>
</dbReference>
<dbReference type="SMART" id="SM00176">
    <property type="entry name" value="RAN"/>
    <property type="match status" value="1"/>
</dbReference>
<evidence type="ECO:0000313" key="11">
    <source>
        <dbReference type="EMBL" id="KAJ2752393.1"/>
    </source>
</evidence>
<evidence type="ECO:0000256" key="7">
    <source>
        <dbReference type="ARBA" id="ARBA00023136"/>
    </source>
</evidence>
<dbReference type="Pfam" id="PF00071">
    <property type="entry name" value="Ras"/>
    <property type="match status" value="1"/>
</dbReference>
<dbReference type="PRINTS" id="PR00449">
    <property type="entry name" value="RASTRNSFRMNG"/>
</dbReference>
<comment type="caution">
    <text evidence="11">The sequence shown here is derived from an EMBL/GenBank/DDBJ whole genome shotgun (WGS) entry which is preliminary data.</text>
</comment>
<comment type="subcellular location">
    <subcellularLocation>
        <location evidence="1">Cell membrane</location>
        <topology evidence="1">Lipid-anchor</topology>
    </subcellularLocation>
</comment>
<evidence type="ECO:0000256" key="5">
    <source>
        <dbReference type="ARBA" id="ARBA00022741"/>
    </source>
</evidence>
<evidence type="ECO:0000256" key="2">
    <source>
        <dbReference type="ARBA" id="ARBA00008344"/>
    </source>
</evidence>
<accession>A0A9W8GXD0</accession>
<keyword evidence="4" id="KW-0488">Methylation</keyword>
<name>A0A9W8GXD0_9FUNG</name>